<accession>A0A2M9ZIR2</accession>
<feature type="region of interest" description="FAD-dependent cmnm(5)s(2)U34 oxidoreductase" evidence="10">
    <location>
        <begin position="276"/>
        <end position="681"/>
    </location>
</feature>
<dbReference type="InterPro" id="IPR036188">
    <property type="entry name" value="FAD/NAD-bd_sf"/>
</dbReference>
<dbReference type="PANTHER" id="PTHR13847">
    <property type="entry name" value="SARCOSINE DEHYDROGENASE-RELATED"/>
    <property type="match status" value="1"/>
</dbReference>
<evidence type="ECO:0000256" key="10">
    <source>
        <dbReference type="HAMAP-Rule" id="MF_01102"/>
    </source>
</evidence>
<evidence type="ECO:0000313" key="15">
    <source>
        <dbReference type="Proteomes" id="UP000231962"/>
    </source>
</evidence>
<keyword evidence="5 10" id="KW-0949">S-adenosyl-L-methionine</keyword>
<dbReference type="Gene3D" id="3.50.50.60">
    <property type="entry name" value="FAD/NAD(P)-binding domain"/>
    <property type="match status" value="1"/>
</dbReference>
<dbReference type="EC" id="1.5.-.-" evidence="10"/>
<evidence type="ECO:0000256" key="6">
    <source>
        <dbReference type="ARBA" id="ARBA00022694"/>
    </source>
</evidence>
<dbReference type="InterPro" id="IPR017610">
    <property type="entry name" value="tRNA_S-uridine_synth_MnmC_C"/>
</dbReference>
<evidence type="ECO:0000259" key="12">
    <source>
        <dbReference type="Pfam" id="PF05430"/>
    </source>
</evidence>
<evidence type="ECO:0000256" key="2">
    <source>
        <dbReference type="ARBA" id="ARBA00022603"/>
    </source>
</evidence>
<dbReference type="InterPro" id="IPR023032">
    <property type="entry name" value="tRNA_MAMT_biosynth_bifunc_MnmC"/>
</dbReference>
<evidence type="ECO:0000256" key="8">
    <source>
        <dbReference type="ARBA" id="ARBA00023002"/>
    </source>
</evidence>
<feature type="domain" description="FAD dependent oxidoreductase" evidence="11">
    <location>
        <begin position="273"/>
        <end position="641"/>
    </location>
</feature>
<organism evidence="14 16">
    <name type="scientific">Leptospira perolatii</name>
    <dbReference type="NCBI Taxonomy" id="2023191"/>
    <lineage>
        <taxon>Bacteria</taxon>
        <taxon>Pseudomonadati</taxon>
        <taxon>Spirochaetota</taxon>
        <taxon>Spirochaetia</taxon>
        <taxon>Leptospirales</taxon>
        <taxon>Leptospiraceae</taxon>
        <taxon>Leptospira</taxon>
    </lineage>
</organism>
<evidence type="ECO:0000256" key="5">
    <source>
        <dbReference type="ARBA" id="ARBA00022691"/>
    </source>
</evidence>
<evidence type="ECO:0000256" key="9">
    <source>
        <dbReference type="ARBA" id="ARBA00023268"/>
    </source>
</evidence>
<comment type="function">
    <text evidence="10">Catalyzes the last two steps in the biosynthesis of 5-methylaminomethyl-2-thiouridine (mnm(5)s(2)U) at the wobble position (U34) in tRNA. Catalyzes the FAD-dependent demodification of cmnm(5)s(2)U34 to nm(5)s(2)U34, followed by the transfer of a methyl group from S-adenosyl-L-methionine to nm(5)s(2)U34, to form mnm(5)s(2)U34.</text>
</comment>
<dbReference type="InterPro" id="IPR047785">
    <property type="entry name" value="tRNA_MNMC2"/>
</dbReference>
<evidence type="ECO:0000256" key="3">
    <source>
        <dbReference type="ARBA" id="ARBA00022630"/>
    </source>
</evidence>
<dbReference type="GO" id="GO:0005737">
    <property type="term" value="C:cytoplasm"/>
    <property type="evidence" value="ECO:0007669"/>
    <property type="project" value="UniProtKB-SubCell"/>
</dbReference>
<dbReference type="NCBIfam" id="TIGR03197">
    <property type="entry name" value="MnmC_Cterm"/>
    <property type="match status" value="1"/>
</dbReference>
<keyword evidence="15" id="KW-1185">Reference proteome</keyword>
<dbReference type="SUPFAM" id="SSF51905">
    <property type="entry name" value="FAD/NAD(P)-binding domain"/>
    <property type="match status" value="1"/>
</dbReference>
<sequence length="681" mass="75823">MIDWKENGTPVSKNFGDIYFSPENGLEETRHVFIDGNNLSDRLSLSNDSNIPAFSILEIGFGTGLNFFATWKLWEELRIKSPFSLLKFVSYEMFPLTRDEIEKAISCFPELSGVLEKFLPTYTNLVAGCNSFLFEVDRICLHLWIGDARSLLPDSSGKFDCFFLDGFAPSKNPELWEEELLFQIGKLANKGATFSTFTVAKSVKDSLSKAGFQLEKKKGYGRKREMLCGKMLGEQAFGTSSAIGTNSKKSAVLKNQFAYPITKQAPPKKETPILIIGGGLAGASVARSLAIRGYSIIVIDANSPNQASAIPKAISHPHLTKFPSPTSLWTLRALGHSLRRYPYLLQKEDFAISGTLQLETEECSWERLTQGASNHSLPIEIAEELSDSSQKSTLLSAKQRAMFFPSGFWTETPRLVENLFNHRNIQKSSCTVKEIRKEDSNWMVLDQNGVEIACGSALVLANSIGIQKLLDSFLGESLFELSKVRGQLLEIEFSKGAGPIESNIGTEPIHVAEHYLTPLCEGKRILGSTFDEFHLEENPRSEDTQALLSFARNRFEGLNLESVQEIREVVGIRSQTKDRFPILGPVPNPKQFKKIYTGSGLPRNRNKEYEPMEPIQGLFVFGGLGSRGVLSSLIGGELLASVICNEPLPVENSLYSALDPARFLYRKIRNMEPVTHQESEK</sequence>
<comment type="subcellular location">
    <subcellularLocation>
        <location evidence="10">Cytoplasm</location>
    </subcellularLocation>
</comment>
<dbReference type="PANTHER" id="PTHR13847:SF283">
    <property type="entry name" value="TRNA 5-METHYLAMINOMETHYL-2-THIOURIDINE BIOSYNTHESIS BIFUNCTIONAL PROTEIN MNMC"/>
    <property type="match status" value="1"/>
</dbReference>
<dbReference type="GO" id="GO:0002097">
    <property type="term" value="P:tRNA wobble base modification"/>
    <property type="evidence" value="ECO:0007669"/>
    <property type="project" value="UniProtKB-UniRule"/>
</dbReference>
<feature type="domain" description="MnmC-like methyltransferase" evidence="12">
    <location>
        <begin position="110"/>
        <end position="231"/>
    </location>
</feature>
<dbReference type="InterPro" id="IPR006076">
    <property type="entry name" value="FAD-dep_OxRdtase"/>
</dbReference>
<protein>
    <recommendedName>
        <fullName evidence="10">tRNA 5-methylaminomethyl-2-thiouridine biosynthesis bifunctional protein MnmC</fullName>
        <shortName evidence="10">tRNA mnm(5)s(2)U biosynthesis bifunctional protein</shortName>
    </recommendedName>
    <domain>
        <recommendedName>
            <fullName evidence="10">tRNA (mnm(5)s(2)U34)-methyltransferase</fullName>
            <ecNumber evidence="10">2.1.1.61</ecNumber>
        </recommendedName>
    </domain>
    <domain>
        <recommendedName>
            <fullName evidence="10">FAD-dependent cmnm(5)s(2)U34 oxidoreductase</fullName>
            <ecNumber evidence="10">1.5.-.-</ecNumber>
        </recommendedName>
    </domain>
</protein>
<dbReference type="Pfam" id="PF05430">
    <property type="entry name" value="Methyltransf_30"/>
    <property type="match status" value="1"/>
</dbReference>
<keyword evidence="1 10" id="KW-0963">Cytoplasm</keyword>
<proteinExistence type="inferred from homology"/>
<comment type="similarity">
    <text evidence="10">In the C-terminal section; belongs to the DAO family.</text>
</comment>
<dbReference type="OrthoDB" id="9786494at2"/>
<dbReference type="GO" id="GO:0050660">
    <property type="term" value="F:flavin adenine dinucleotide binding"/>
    <property type="evidence" value="ECO:0007669"/>
    <property type="project" value="UniProtKB-UniRule"/>
</dbReference>
<dbReference type="NCBIfam" id="NF002481">
    <property type="entry name" value="PRK01747.1-2"/>
    <property type="match status" value="1"/>
</dbReference>
<dbReference type="Gene3D" id="3.30.9.10">
    <property type="entry name" value="D-Amino Acid Oxidase, subunit A, domain 2"/>
    <property type="match status" value="1"/>
</dbReference>
<dbReference type="AlphaFoldDB" id="A0A2M9ZIR2"/>
<evidence type="ECO:0000256" key="1">
    <source>
        <dbReference type="ARBA" id="ARBA00022490"/>
    </source>
</evidence>
<dbReference type="InterPro" id="IPR008471">
    <property type="entry name" value="MnmC-like_methylTransf"/>
</dbReference>
<dbReference type="InterPro" id="IPR029063">
    <property type="entry name" value="SAM-dependent_MTases_sf"/>
</dbReference>
<feature type="region of interest" description="tRNA (mnm(5)s(2)U34)-methyltransferase" evidence="10">
    <location>
        <begin position="1"/>
        <end position="232"/>
    </location>
</feature>
<dbReference type="Gene3D" id="3.40.50.150">
    <property type="entry name" value="Vaccinia Virus protein VP39"/>
    <property type="match status" value="1"/>
</dbReference>
<gene>
    <name evidence="10" type="primary">mnmC</name>
    <name evidence="13" type="ORF">CH360_17665</name>
    <name evidence="14" type="ORF">CH373_17095</name>
</gene>
<evidence type="ECO:0000313" key="16">
    <source>
        <dbReference type="Proteomes" id="UP000231990"/>
    </source>
</evidence>
<dbReference type="EMBL" id="NPDZ01000016">
    <property type="protein sequence ID" value="PJZ71948.1"/>
    <property type="molecule type" value="Genomic_DNA"/>
</dbReference>
<dbReference type="EMBL" id="NPDY01000031">
    <property type="protein sequence ID" value="PJZ68170.1"/>
    <property type="molecule type" value="Genomic_DNA"/>
</dbReference>
<keyword evidence="2 10" id="KW-0489">Methyltransferase</keyword>
<keyword evidence="4 10" id="KW-0808">Transferase</keyword>
<dbReference type="GO" id="GO:0016645">
    <property type="term" value="F:oxidoreductase activity, acting on the CH-NH group of donors"/>
    <property type="evidence" value="ECO:0007669"/>
    <property type="project" value="InterPro"/>
</dbReference>
<dbReference type="Proteomes" id="UP000231990">
    <property type="component" value="Unassembled WGS sequence"/>
</dbReference>
<dbReference type="Proteomes" id="UP000231962">
    <property type="component" value="Unassembled WGS sequence"/>
</dbReference>
<keyword evidence="7 10" id="KW-0274">FAD</keyword>
<dbReference type="HAMAP" id="MF_01102">
    <property type="entry name" value="MnmC"/>
    <property type="match status" value="1"/>
</dbReference>
<reference evidence="15 16" key="1">
    <citation type="submission" date="2017-07" db="EMBL/GenBank/DDBJ databases">
        <title>Leptospira spp. isolated from tropical soils.</title>
        <authorList>
            <person name="Thibeaux R."/>
            <person name="Iraola G."/>
            <person name="Ferres I."/>
            <person name="Bierque E."/>
            <person name="Girault D."/>
            <person name="Soupe-Gilbert M.-E."/>
            <person name="Picardeau M."/>
            <person name="Goarant C."/>
        </authorList>
    </citation>
    <scope>NUCLEOTIDE SEQUENCE [LARGE SCALE GENOMIC DNA]</scope>
    <source>
        <strain evidence="14 16">FH1-B-B1</strain>
        <strain evidence="13 15">FH1-B-C1</strain>
    </source>
</reference>
<evidence type="ECO:0000313" key="13">
    <source>
        <dbReference type="EMBL" id="PJZ68170.1"/>
    </source>
</evidence>
<dbReference type="NCBIfam" id="NF033855">
    <property type="entry name" value="tRNA_MNMC2"/>
    <property type="match status" value="1"/>
</dbReference>
<evidence type="ECO:0000313" key="14">
    <source>
        <dbReference type="EMBL" id="PJZ71948.1"/>
    </source>
</evidence>
<keyword evidence="8 10" id="KW-0560">Oxidoreductase</keyword>
<dbReference type="RefSeq" id="WP_100715430.1">
    <property type="nucleotide sequence ID" value="NZ_NPDY01000031.1"/>
</dbReference>
<evidence type="ECO:0000256" key="4">
    <source>
        <dbReference type="ARBA" id="ARBA00022679"/>
    </source>
</evidence>
<comment type="cofactor">
    <cofactor evidence="10">
        <name>FAD</name>
        <dbReference type="ChEBI" id="CHEBI:57692"/>
    </cofactor>
</comment>
<comment type="similarity">
    <text evidence="10">In the N-terminal section; belongs to the methyltransferase superfamily. tRNA (mnm(5)s(2)U34)-methyltransferase family.</text>
</comment>
<dbReference type="EC" id="2.1.1.61" evidence="10"/>
<dbReference type="GO" id="GO:0004808">
    <property type="term" value="F:tRNA (5-methylaminomethyl-2-thiouridylate)(34)-methyltransferase activity"/>
    <property type="evidence" value="ECO:0007669"/>
    <property type="project" value="UniProtKB-EC"/>
</dbReference>
<dbReference type="Pfam" id="PF01266">
    <property type="entry name" value="DAO"/>
    <property type="match status" value="1"/>
</dbReference>
<keyword evidence="3 10" id="KW-0285">Flavoprotein</keyword>
<evidence type="ECO:0000259" key="11">
    <source>
        <dbReference type="Pfam" id="PF01266"/>
    </source>
</evidence>
<comment type="catalytic activity">
    <reaction evidence="10">
        <text>5-aminomethyl-2-thiouridine(34) in tRNA + S-adenosyl-L-methionine = 5-methylaminomethyl-2-thiouridine(34) in tRNA + S-adenosyl-L-homocysteine + H(+)</text>
        <dbReference type="Rhea" id="RHEA:19569"/>
        <dbReference type="Rhea" id="RHEA-COMP:10195"/>
        <dbReference type="Rhea" id="RHEA-COMP:10197"/>
        <dbReference type="ChEBI" id="CHEBI:15378"/>
        <dbReference type="ChEBI" id="CHEBI:57856"/>
        <dbReference type="ChEBI" id="CHEBI:59789"/>
        <dbReference type="ChEBI" id="CHEBI:74454"/>
        <dbReference type="ChEBI" id="CHEBI:74455"/>
        <dbReference type="EC" id="2.1.1.61"/>
    </reaction>
</comment>
<comment type="caution">
    <text evidence="14">The sequence shown here is derived from an EMBL/GenBank/DDBJ whole genome shotgun (WGS) entry which is preliminary data.</text>
</comment>
<dbReference type="GO" id="GO:0032259">
    <property type="term" value="P:methylation"/>
    <property type="evidence" value="ECO:0007669"/>
    <property type="project" value="UniProtKB-KW"/>
</dbReference>
<name>A0A2M9ZIR2_9LEPT</name>
<keyword evidence="9 10" id="KW-0511">Multifunctional enzyme</keyword>
<keyword evidence="6 10" id="KW-0819">tRNA processing</keyword>
<evidence type="ECO:0000256" key="7">
    <source>
        <dbReference type="ARBA" id="ARBA00022827"/>
    </source>
</evidence>